<feature type="compositionally biased region" description="Polar residues" evidence="1">
    <location>
        <begin position="1"/>
        <end position="15"/>
    </location>
</feature>
<dbReference type="EMBL" id="JARKIE010000572">
    <property type="protein sequence ID" value="KAJ7626750.1"/>
    <property type="molecule type" value="Genomic_DNA"/>
</dbReference>
<organism evidence="2 3">
    <name type="scientific">Mycena rosella</name>
    <name type="common">Pink bonnet</name>
    <name type="synonym">Agaricus rosellus</name>
    <dbReference type="NCBI Taxonomy" id="1033263"/>
    <lineage>
        <taxon>Eukaryota</taxon>
        <taxon>Fungi</taxon>
        <taxon>Dikarya</taxon>
        <taxon>Basidiomycota</taxon>
        <taxon>Agaricomycotina</taxon>
        <taxon>Agaricomycetes</taxon>
        <taxon>Agaricomycetidae</taxon>
        <taxon>Agaricales</taxon>
        <taxon>Marasmiineae</taxon>
        <taxon>Mycenaceae</taxon>
        <taxon>Mycena</taxon>
    </lineage>
</organism>
<keyword evidence="3" id="KW-1185">Reference proteome</keyword>
<feature type="region of interest" description="Disordered" evidence="1">
    <location>
        <begin position="78"/>
        <end position="153"/>
    </location>
</feature>
<comment type="caution">
    <text evidence="2">The sequence shown here is derived from an EMBL/GenBank/DDBJ whole genome shotgun (WGS) entry which is preliminary data.</text>
</comment>
<gene>
    <name evidence="2" type="ORF">B0H17DRAFT_1150903</name>
</gene>
<feature type="compositionally biased region" description="Low complexity" evidence="1">
    <location>
        <begin position="41"/>
        <end position="59"/>
    </location>
</feature>
<feature type="region of interest" description="Disordered" evidence="1">
    <location>
        <begin position="234"/>
        <end position="294"/>
    </location>
</feature>
<feature type="compositionally biased region" description="Basic and acidic residues" evidence="1">
    <location>
        <begin position="109"/>
        <end position="135"/>
    </location>
</feature>
<accession>A0AAD7FLF2</accession>
<dbReference type="Proteomes" id="UP001221757">
    <property type="component" value="Unassembled WGS sequence"/>
</dbReference>
<dbReference type="AlphaFoldDB" id="A0AAD7FLF2"/>
<evidence type="ECO:0000256" key="1">
    <source>
        <dbReference type="SAM" id="MobiDB-lite"/>
    </source>
</evidence>
<feature type="compositionally biased region" description="Basic residues" evidence="1">
    <location>
        <begin position="235"/>
        <end position="245"/>
    </location>
</feature>
<reference evidence="2" key="1">
    <citation type="submission" date="2023-03" db="EMBL/GenBank/DDBJ databases">
        <title>Massive genome expansion in bonnet fungi (Mycena s.s.) driven by repeated elements and novel gene families across ecological guilds.</title>
        <authorList>
            <consortium name="Lawrence Berkeley National Laboratory"/>
            <person name="Harder C.B."/>
            <person name="Miyauchi S."/>
            <person name="Viragh M."/>
            <person name="Kuo A."/>
            <person name="Thoen E."/>
            <person name="Andreopoulos B."/>
            <person name="Lu D."/>
            <person name="Skrede I."/>
            <person name="Drula E."/>
            <person name="Henrissat B."/>
            <person name="Morin E."/>
            <person name="Kohler A."/>
            <person name="Barry K."/>
            <person name="LaButti K."/>
            <person name="Morin E."/>
            <person name="Salamov A."/>
            <person name="Lipzen A."/>
            <person name="Mereny Z."/>
            <person name="Hegedus B."/>
            <person name="Baldrian P."/>
            <person name="Stursova M."/>
            <person name="Weitz H."/>
            <person name="Taylor A."/>
            <person name="Grigoriev I.V."/>
            <person name="Nagy L.G."/>
            <person name="Martin F."/>
            <person name="Kauserud H."/>
        </authorList>
    </citation>
    <scope>NUCLEOTIDE SEQUENCE</scope>
    <source>
        <strain evidence="2">CBHHK067</strain>
    </source>
</reference>
<feature type="region of interest" description="Disordered" evidence="1">
    <location>
        <begin position="1"/>
        <end position="65"/>
    </location>
</feature>
<evidence type="ECO:0000313" key="3">
    <source>
        <dbReference type="Proteomes" id="UP001221757"/>
    </source>
</evidence>
<evidence type="ECO:0000313" key="2">
    <source>
        <dbReference type="EMBL" id="KAJ7626750.1"/>
    </source>
</evidence>
<protein>
    <submittedName>
        <fullName evidence="2">Uncharacterized protein</fullName>
    </submittedName>
</protein>
<name>A0AAD7FLF2_MYCRO</name>
<feature type="compositionally biased region" description="Polar residues" evidence="1">
    <location>
        <begin position="261"/>
        <end position="277"/>
    </location>
</feature>
<sequence>MDKNSVRFNSVSTRHTPLVGALRTSTPTRPAPSIQPRRTQSTPSSHLPPRSPPHAAAHATQHRRWRRASLVVVKLSVPVGGHTGGVDARRDDEGAGAGGEGRRWGWGREGNDGQMRWDGDGGEMIHRRAGGERRAAAISATEGGGRKRRRNGEGRLTRRLMIIFAIDAEAHAYSAGTAAPSITTALEEDVRGASTRGRPGSGGGLRTRRGCLCAWARRGGGSVSKGVRADAVRGRCGRRRGGRPRRWGEPEGGAEGELTSPGGTVSRKSTKTRTANHPTPAVIAGSSFPPSRPRSVLKALPQLLDQ</sequence>
<proteinExistence type="predicted"/>